<dbReference type="Proteomes" id="UP000308600">
    <property type="component" value="Unassembled WGS sequence"/>
</dbReference>
<protein>
    <submittedName>
        <fullName evidence="1">Uncharacterized protein</fullName>
    </submittedName>
</protein>
<evidence type="ECO:0000313" key="2">
    <source>
        <dbReference type="Proteomes" id="UP000308600"/>
    </source>
</evidence>
<evidence type="ECO:0000313" key="1">
    <source>
        <dbReference type="EMBL" id="TFK68079.1"/>
    </source>
</evidence>
<accession>A0ACD3AQY2</accession>
<dbReference type="EMBL" id="ML208360">
    <property type="protein sequence ID" value="TFK68079.1"/>
    <property type="molecule type" value="Genomic_DNA"/>
</dbReference>
<gene>
    <name evidence="1" type="ORF">BDN72DRAFT_798290</name>
</gene>
<name>A0ACD3AQY2_9AGAR</name>
<proteinExistence type="predicted"/>
<keyword evidence="2" id="KW-1185">Reference proteome</keyword>
<organism evidence="1 2">
    <name type="scientific">Pluteus cervinus</name>
    <dbReference type="NCBI Taxonomy" id="181527"/>
    <lineage>
        <taxon>Eukaryota</taxon>
        <taxon>Fungi</taxon>
        <taxon>Dikarya</taxon>
        <taxon>Basidiomycota</taxon>
        <taxon>Agaricomycotina</taxon>
        <taxon>Agaricomycetes</taxon>
        <taxon>Agaricomycetidae</taxon>
        <taxon>Agaricales</taxon>
        <taxon>Pluteineae</taxon>
        <taxon>Pluteaceae</taxon>
        <taxon>Pluteus</taxon>
    </lineage>
</organism>
<reference evidence="1 2" key="1">
    <citation type="journal article" date="2019" name="Nat. Ecol. Evol.">
        <title>Megaphylogeny resolves global patterns of mushroom evolution.</title>
        <authorList>
            <person name="Varga T."/>
            <person name="Krizsan K."/>
            <person name="Foldi C."/>
            <person name="Dima B."/>
            <person name="Sanchez-Garcia M."/>
            <person name="Sanchez-Ramirez S."/>
            <person name="Szollosi G.J."/>
            <person name="Szarkandi J.G."/>
            <person name="Papp V."/>
            <person name="Albert L."/>
            <person name="Andreopoulos W."/>
            <person name="Angelini C."/>
            <person name="Antonin V."/>
            <person name="Barry K.W."/>
            <person name="Bougher N.L."/>
            <person name="Buchanan P."/>
            <person name="Buyck B."/>
            <person name="Bense V."/>
            <person name="Catcheside P."/>
            <person name="Chovatia M."/>
            <person name="Cooper J."/>
            <person name="Damon W."/>
            <person name="Desjardin D."/>
            <person name="Finy P."/>
            <person name="Geml J."/>
            <person name="Haridas S."/>
            <person name="Hughes K."/>
            <person name="Justo A."/>
            <person name="Karasinski D."/>
            <person name="Kautmanova I."/>
            <person name="Kiss B."/>
            <person name="Kocsube S."/>
            <person name="Kotiranta H."/>
            <person name="LaButti K.M."/>
            <person name="Lechner B.E."/>
            <person name="Liimatainen K."/>
            <person name="Lipzen A."/>
            <person name="Lukacs Z."/>
            <person name="Mihaltcheva S."/>
            <person name="Morgado L.N."/>
            <person name="Niskanen T."/>
            <person name="Noordeloos M.E."/>
            <person name="Ohm R.A."/>
            <person name="Ortiz-Santana B."/>
            <person name="Ovrebo C."/>
            <person name="Racz N."/>
            <person name="Riley R."/>
            <person name="Savchenko A."/>
            <person name="Shiryaev A."/>
            <person name="Soop K."/>
            <person name="Spirin V."/>
            <person name="Szebenyi C."/>
            <person name="Tomsovsky M."/>
            <person name="Tulloss R.E."/>
            <person name="Uehling J."/>
            <person name="Grigoriev I.V."/>
            <person name="Vagvolgyi C."/>
            <person name="Papp T."/>
            <person name="Martin F.M."/>
            <person name="Miettinen O."/>
            <person name="Hibbett D.S."/>
            <person name="Nagy L.G."/>
        </authorList>
    </citation>
    <scope>NUCLEOTIDE SEQUENCE [LARGE SCALE GENOMIC DNA]</scope>
    <source>
        <strain evidence="1 2">NL-1719</strain>
    </source>
</reference>
<sequence>MLTLFPRRLFRRPLFLVFLLISLILLSSNVRDLAYYAYEARQTRVQQQVEPKTILQGQGWTVTKTHTAWARTTRTVYHAYGEPTQGAGGSLEDGVHQPEGARNVDAADGQAPIPKPPLGPLGEHRYREDGLLEVNLHGSHPIYELVRRAEKEWKDKLDRASKTLDEAVLEYEKRYKRAPPKGFDDWWEYVQKHDVQLPDEYDQIYHDLEPYWGMNPKDLHAIELEWEGHEDSFTLGKTSPTSPLDMVNYSLPDRGGNTGLALANPAYDVIDLLKEVEAKIPPFRAVFSPHDNPNLPTDWELKEMALKAAAAGTYIDINNPPPVKLDGWISACSPTSPAWQRPINHEAPPRPLPPTSPKTFIYNHRSAMDPCLHPDHLLLHGQFLSHHKGPVPHRRMVPQFSYCPTMLHHDIMAAMPINWVGDIEPRSNDPLFREKGDARLEWRGSNTGIWHDKGNNRWWDAQRARLIRWAEPFGVEIPWGGKAYEYPEDIRYLVPWKEEGESMKGEIGTANRAKWNPAMLDVAFAGNPLSCPEEVCHVLGEMFEYRRPHNVRAQGRYKYILDVDGNGWSSRFKRLITSNSLIFKSTIYPEWYTDRIQPWVHYVPIQVSLSDLHDSLLFFRGDPTGRGSHEDMGANIAWAGRDWSKRFWRREDLTAYMFRSFLEYARVMSLERDVDMEGVSYLHWKGKTGEKEKGDVEV</sequence>